<dbReference type="PRINTS" id="PR00959">
    <property type="entry name" value="MEVGALKINASE"/>
</dbReference>
<dbReference type="PANTHER" id="PTHR32463:SF0">
    <property type="entry name" value="L-FUCOSE KINASE"/>
    <property type="match status" value="1"/>
</dbReference>
<evidence type="ECO:0000259" key="7">
    <source>
        <dbReference type="Pfam" id="PF08544"/>
    </source>
</evidence>
<keyword evidence="2" id="KW-0547">Nucleotide-binding</keyword>
<dbReference type="GO" id="GO:0042352">
    <property type="term" value="P:GDP-L-fucose salvage"/>
    <property type="evidence" value="ECO:0007669"/>
    <property type="project" value="TreeGrafter"/>
</dbReference>
<dbReference type="GO" id="GO:0005524">
    <property type="term" value="F:ATP binding"/>
    <property type="evidence" value="ECO:0007669"/>
    <property type="project" value="UniProtKB-KW"/>
</dbReference>
<dbReference type="Proteomes" id="UP000037460">
    <property type="component" value="Unassembled WGS sequence"/>
</dbReference>
<evidence type="ECO:0000256" key="1">
    <source>
        <dbReference type="ARBA" id="ARBA00022679"/>
    </source>
</evidence>
<keyword evidence="1" id="KW-0808">Transferase</keyword>
<feature type="domain" description="GHMP kinase C-terminal" evidence="7">
    <location>
        <begin position="526"/>
        <end position="603"/>
    </location>
</feature>
<gene>
    <name evidence="8" type="ORF">Ctob_008767</name>
</gene>
<sequence>MLVLPLNLHDEEAAKRFVEQRGGCIGASDLWPMGGPLTLWRARLYPVYKASSQSWLWTGVSWMLDCTGGAGAGRPPAEWSSAPRISLEEGVSSVDVVATLAYRAHLSVSIALRSLCDKLVQPEPAYVRPELQRLACGSRERLEELLDKLDCLASESTPQLAARAFAAMADALALRAGTRGGLRSGPAANQQWRAPLHLLRRGEVAAAVESLAVIRAQWIASDEPRMLVRAARHYEGAVGECISFCVRTCVVDVTPTRPTPVGEWVICESPARIDLAGGWSDTPPICYEFREGGTVVNAAIEIDGTCPIGAKARRIAEPILRITIDPTEGPIECTELEHLADHNSPLAPGALPKTVVLFCGLAKLGSNESLEEQLRRGGGGLEITSWSNLPTGSGLGTSSILAAALIGCVGFVAGQHYTPEALVHAVSQVEQMLTTGGGWQDQVGGVFPGIKVCQSLPSLPLVVKTEAIPLPEATIALLNRHLQLIYTGKTRLARNLLQDVLRRWYSANPAIMANVAGLVNNAVALREALRTADIPAVGKCLGTYWAQKKKMCDAEPASITKMMSKLQPLVHGAALAGAGGGGFLIMVTKEPDAAEAVAHALRDEEVTLHKVAIHLQGLTTRREVDVE</sequence>
<proteinExistence type="inferred from homology"/>
<keyword evidence="4" id="KW-0067">ATP-binding</keyword>
<evidence type="ECO:0000256" key="2">
    <source>
        <dbReference type="ARBA" id="ARBA00022741"/>
    </source>
</evidence>
<evidence type="ECO:0000256" key="4">
    <source>
        <dbReference type="ARBA" id="ARBA00022840"/>
    </source>
</evidence>
<keyword evidence="9" id="KW-1185">Reference proteome</keyword>
<dbReference type="InterPro" id="IPR020568">
    <property type="entry name" value="Ribosomal_Su5_D2-typ_SF"/>
</dbReference>
<evidence type="ECO:0000313" key="9">
    <source>
        <dbReference type="Proteomes" id="UP000037460"/>
    </source>
</evidence>
<evidence type="ECO:0000256" key="3">
    <source>
        <dbReference type="ARBA" id="ARBA00022777"/>
    </source>
</evidence>
<dbReference type="SUPFAM" id="SSF55060">
    <property type="entry name" value="GHMP Kinase, C-terminal domain"/>
    <property type="match status" value="1"/>
</dbReference>
<comment type="caution">
    <text evidence="8">The sequence shown here is derived from an EMBL/GenBank/DDBJ whole genome shotgun (WGS) entry which is preliminary data.</text>
</comment>
<dbReference type="Gene3D" id="3.30.230.120">
    <property type="match status" value="1"/>
</dbReference>
<protein>
    <submittedName>
        <fullName evidence="8">L-fucose kinase</fullName>
    </submittedName>
</protein>
<dbReference type="GO" id="GO:0050201">
    <property type="term" value="F:fucokinase activity"/>
    <property type="evidence" value="ECO:0007669"/>
    <property type="project" value="TreeGrafter"/>
</dbReference>
<dbReference type="InterPro" id="IPR013750">
    <property type="entry name" value="GHMP_kinase_C_dom"/>
</dbReference>
<dbReference type="Pfam" id="PF00288">
    <property type="entry name" value="GHMP_kinases_N"/>
    <property type="match status" value="1"/>
</dbReference>
<evidence type="ECO:0000256" key="5">
    <source>
        <dbReference type="ARBA" id="ARBA00038121"/>
    </source>
</evidence>
<dbReference type="PANTHER" id="PTHR32463">
    <property type="entry name" value="L-FUCOSE KINASE"/>
    <property type="match status" value="1"/>
</dbReference>
<evidence type="ECO:0000259" key="6">
    <source>
        <dbReference type="Pfam" id="PF00288"/>
    </source>
</evidence>
<dbReference type="Pfam" id="PF08544">
    <property type="entry name" value="GHMP_kinases_C"/>
    <property type="match status" value="1"/>
</dbReference>
<keyword evidence="3 8" id="KW-0418">Kinase</keyword>
<dbReference type="OrthoDB" id="271303at2759"/>
<dbReference type="InterPro" id="IPR006204">
    <property type="entry name" value="GHMP_kinase_N_dom"/>
</dbReference>
<dbReference type="InterPro" id="IPR036554">
    <property type="entry name" value="GHMP_kinase_C_sf"/>
</dbReference>
<feature type="domain" description="GHMP kinase N-terminal" evidence="6">
    <location>
        <begin position="374"/>
        <end position="444"/>
    </location>
</feature>
<dbReference type="AlphaFoldDB" id="A0A0M0K3K0"/>
<reference evidence="9" key="1">
    <citation type="journal article" date="2015" name="PLoS Genet.">
        <title>Genome Sequence and Transcriptome Analyses of Chrysochromulina tobin: Metabolic Tools for Enhanced Algal Fitness in the Prominent Order Prymnesiales (Haptophyceae).</title>
        <authorList>
            <person name="Hovde B.T."/>
            <person name="Deodato C.R."/>
            <person name="Hunsperger H.M."/>
            <person name="Ryken S.A."/>
            <person name="Yost W."/>
            <person name="Jha R.K."/>
            <person name="Patterson J."/>
            <person name="Monnat R.J. Jr."/>
            <person name="Barlow S.B."/>
            <person name="Starkenburg S.R."/>
            <person name="Cattolico R.A."/>
        </authorList>
    </citation>
    <scope>NUCLEOTIDE SEQUENCE</scope>
    <source>
        <strain evidence="9">CCMP291</strain>
    </source>
</reference>
<dbReference type="EMBL" id="JWZX01001527">
    <property type="protein sequence ID" value="KOO33400.1"/>
    <property type="molecule type" value="Genomic_DNA"/>
</dbReference>
<dbReference type="SUPFAM" id="SSF54211">
    <property type="entry name" value="Ribosomal protein S5 domain 2-like"/>
    <property type="match status" value="1"/>
</dbReference>
<accession>A0A0M0K3K0</accession>
<comment type="similarity">
    <text evidence="5">Belongs to the GHMP kinase family.</text>
</comment>
<name>A0A0M0K3K0_9EUKA</name>
<organism evidence="8 9">
    <name type="scientific">Chrysochromulina tobinii</name>
    <dbReference type="NCBI Taxonomy" id="1460289"/>
    <lineage>
        <taxon>Eukaryota</taxon>
        <taxon>Haptista</taxon>
        <taxon>Haptophyta</taxon>
        <taxon>Prymnesiophyceae</taxon>
        <taxon>Prymnesiales</taxon>
        <taxon>Chrysochromulinaceae</taxon>
        <taxon>Chrysochromulina</taxon>
    </lineage>
</organism>
<evidence type="ECO:0000313" key="8">
    <source>
        <dbReference type="EMBL" id="KOO33400.1"/>
    </source>
</evidence>
<dbReference type="InterPro" id="IPR052203">
    <property type="entry name" value="GHMP_Kinase-Related"/>
</dbReference>